<gene>
    <name evidence="1" type="ORF">SCNRRL3882_0005</name>
    <name evidence="2" type="ORF">SCNRRL3882_7950</name>
</gene>
<dbReference type="EMBL" id="LT963352">
    <property type="protein sequence ID" value="SOR76521.1"/>
    <property type="molecule type" value="Genomic_DNA"/>
</dbReference>
<evidence type="ECO:0000313" key="2">
    <source>
        <dbReference type="EMBL" id="SOR84505.1"/>
    </source>
</evidence>
<reference evidence="3" key="1">
    <citation type="submission" date="2017-11" db="EMBL/GenBank/DDBJ databases">
        <authorList>
            <person name="Wibberg D."/>
        </authorList>
    </citation>
    <scope>NUCLEOTIDE SEQUENCE [LARGE SCALE GENOMIC DNA]</scope>
</reference>
<sequence>MVRRHGRLRRPTGRDRGEEASTYILIRAVLYPGGITDLNLLEFDARSATTAFPAQYLWGPGFVRKPSSGDHQAESDLCDYLLQTVLVRVHEGHIGLPVYPGVETAVDAQRGTWHALRVDRGLDALAHLRALADAAAGRAEEAECQVCPVDTLATEDLAAVLKAARGAGADTTPLHVPDVRTPFAHWLAGSAT</sequence>
<dbReference type="RefSeq" id="WP_158688492.1">
    <property type="nucleotide sequence ID" value="NZ_LT962942.1"/>
</dbReference>
<dbReference type="Proteomes" id="UP000235464">
    <property type="component" value="Chromosome I"/>
</dbReference>
<dbReference type="OrthoDB" id="3360519at2"/>
<name>A0A2N9AZL5_STRCX</name>
<evidence type="ECO:0000313" key="3">
    <source>
        <dbReference type="Proteomes" id="UP000235464"/>
    </source>
</evidence>
<reference evidence="1" key="2">
    <citation type="submission" date="2017-11" db="EMBL/GenBank/DDBJ databases">
        <authorList>
            <person name="Han C.G."/>
        </authorList>
    </citation>
    <scope>NUCLEOTIDE SEQUENCE [LARGE SCALE GENOMIC DNA]</scope>
    <source>
        <strain evidence="1">NRRL3882</strain>
    </source>
</reference>
<keyword evidence="3" id="KW-1185">Reference proteome</keyword>
<dbReference type="EMBL" id="LT963352">
    <property type="protein sequence ID" value="SOR84505.1"/>
    <property type="molecule type" value="Genomic_DNA"/>
</dbReference>
<protein>
    <submittedName>
        <fullName evidence="1">Uncharacterized protein</fullName>
    </submittedName>
</protein>
<evidence type="ECO:0000313" key="1">
    <source>
        <dbReference type="EMBL" id="SOR76521.1"/>
    </source>
</evidence>
<accession>A0A2N9AZL5</accession>
<proteinExistence type="predicted"/>
<dbReference type="AlphaFoldDB" id="A0A2N9AZL5"/>
<organism evidence="1 3">
    <name type="scientific">Streptomyces chartreusis NRRL 3882</name>
    <dbReference type="NCBI Taxonomy" id="1079985"/>
    <lineage>
        <taxon>Bacteria</taxon>
        <taxon>Bacillati</taxon>
        <taxon>Actinomycetota</taxon>
        <taxon>Actinomycetes</taxon>
        <taxon>Kitasatosporales</taxon>
        <taxon>Streptomycetaceae</taxon>
        <taxon>Streptomyces</taxon>
    </lineage>
</organism>